<dbReference type="InterPro" id="IPR010566">
    <property type="entry name" value="Haemolys_ca-bd"/>
</dbReference>
<feature type="domain" description="Haemolysin-type calcium binding-related" evidence="5">
    <location>
        <begin position="3607"/>
        <end position="3642"/>
    </location>
</feature>
<comment type="subcellular location">
    <subcellularLocation>
        <location evidence="1">Secreted</location>
    </subcellularLocation>
</comment>
<feature type="domain" description="Haemolysin-type calcium binding-related" evidence="5">
    <location>
        <begin position="2447"/>
        <end position="2482"/>
    </location>
</feature>
<feature type="domain" description="Haemolysin-type calcium binding-related" evidence="5">
    <location>
        <begin position="768"/>
        <end position="805"/>
    </location>
</feature>
<evidence type="ECO:0000313" key="7">
    <source>
        <dbReference type="Proteomes" id="UP000178776"/>
    </source>
</evidence>
<feature type="domain" description="Haemolysin-type calcium binding-related" evidence="5">
    <location>
        <begin position="1587"/>
        <end position="1624"/>
    </location>
</feature>
<feature type="domain" description="Haemolysin-type calcium binding-related" evidence="5">
    <location>
        <begin position="602"/>
        <end position="642"/>
    </location>
</feature>
<feature type="region of interest" description="Disordered" evidence="4">
    <location>
        <begin position="2248"/>
        <end position="2278"/>
    </location>
</feature>
<keyword evidence="2" id="KW-0964">Secreted</keyword>
<dbReference type="EMBL" id="CP017707">
    <property type="protein sequence ID" value="AOZ50791.1"/>
    <property type="molecule type" value="Genomic_DNA"/>
</dbReference>
<feature type="region of interest" description="Disordered" evidence="4">
    <location>
        <begin position="2538"/>
        <end position="2568"/>
    </location>
</feature>
<dbReference type="PRINTS" id="PR00313">
    <property type="entry name" value="CABNDNGRPT"/>
</dbReference>
<keyword evidence="3" id="KW-0106">Calcium</keyword>
<dbReference type="PANTHER" id="PTHR38340:SF1">
    <property type="entry name" value="S-LAYER PROTEIN"/>
    <property type="match status" value="1"/>
</dbReference>
<dbReference type="KEGG" id="cvc:BKX93_12820"/>
<reference evidence="6 7" key="1">
    <citation type="submission" date="2016-10" db="EMBL/GenBank/DDBJ databases">
        <title>Chromobacterium muskegensis sp. nov., an insecticidal bacterium isolated from Sphagnum bogs.</title>
        <authorList>
            <person name="Sparks M.E."/>
            <person name="Blackburn M.B."/>
            <person name="Gundersen-Rindal D.E."/>
            <person name="Mitchell A."/>
            <person name="Farrar R."/>
            <person name="Kuhar D."/>
        </authorList>
    </citation>
    <scope>NUCLEOTIDE SEQUENCE [LARGE SCALE GENOMIC DNA]</scope>
    <source>
        <strain evidence="6 7">21-1</strain>
    </source>
</reference>
<evidence type="ECO:0000259" key="5">
    <source>
        <dbReference type="Pfam" id="PF06594"/>
    </source>
</evidence>
<dbReference type="GO" id="GO:0005576">
    <property type="term" value="C:extracellular region"/>
    <property type="evidence" value="ECO:0007669"/>
    <property type="project" value="UniProtKB-SubCell"/>
</dbReference>
<dbReference type="STRING" id="1108595.BKX93_12820"/>
<feature type="region of interest" description="Disordered" evidence="4">
    <location>
        <begin position="2828"/>
        <end position="2858"/>
    </location>
</feature>
<feature type="domain" description="Haemolysin-type calcium binding-related" evidence="5">
    <location>
        <begin position="1888"/>
        <end position="1927"/>
    </location>
</feature>
<feature type="domain" description="Haemolysin-type calcium binding-related" evidence="5">
    <location>
        <begin position="3897"/>
        <end position="3932"/>
    </location>
</feature>
<accession>A0A1D9LHQ2</accession>
<evidence type="ECO:0000256" key="1">
    <source>
        <dbReference type="ARBA" id="ARBA00004613"/>
    </source>
</evidence>
<dbReference type="InterPro" id="IPR018511">
    <property type="entry name" value="Hemolysin-typ_Ca-bd_CS"/>
</dbReference>
<proteinExistence type="predicted"/>
<feature type="domain" description="Haemolysin-type calcium binding-related" evidence="5">
    <location>
        <begin position="1753"/>
        <end position="1791"/>
    </location>
</feature>
<feature type="domain" description="Haemolysin-type calcium binding-related" evidence="5">
    <location>
        <begin position="307"/>
        <end position="347"/>
    </location>
</feature>
<protein>
    <recommendedName>
        <fullName evidence="5">Haemolysin-type calcium binding-related domain-containing protein</fullName>
    </recommendedName>
</protein>
<dbReference type="SUPFAM" id="SSF51120">
    <property type="entry name" value="beta-Roll"/>
    <property type="match status" value="27"/>
</dbReference>
<evidence type="ECO:0000256" key="2">
    <source>
        <dbReference type="ARBA" id="ARBA00022525"/>
    </source>
</evidence>
<evidence type="ECO:0000313" key="6">
    <source>
        <dbReference type="EMBL" id="AOZ50791.1"/>
    </source>
</evidence>
<evidence type="ECO:0000256" key="4">
    <source>
        <dbReference type="SAM" id="MobiDB-lite"/>
    </source>
</evidence>
<feature type="region of interest" description="Disordered" evidence="4">
    <location>
        <begin position="3408"/>
        <end position="3438"/>
    </location>
</feature>
<organism evidence="6 7">
    <name type="scientific">Chromobacterium vaccinii</name>
    <dbReference type="NCBI Taxonomy" id="1108595"/>
    <lineage>
        <taxon>Bacteria</taxon>
        <taxon>Pseudomonadati</taxon>
        <taxon>Pseudomonadota</taxon>
        <taxon>Betaproteobacteria</taxon>
        <taxon>Neisseriales</taxon>
        <taxon>Chromobacteriaceae</taxon>
        <taxon>Chromobacterium</taxon>
    </lineage>
</organism>
<dbReference type="InterPro" id="IPR011049">
    <property type="entry name" value="Serralysin-like_metalloprot_C"/>
</dbReference>
<feature type="domain" description="Haemolysin-type calcium binding-related" evidence="5">
    <location>
        <begin position="451"/>
        <end position="489"/>
    </location>
</feature>
<feature type="domain" description="Haemolysin-type calcium binding-related" evidence="5">
    <location>
        <begin position="3027"/>
        <end position="3062"/>
    </location>
</feature>
<dbReference type="PROSITE" id="PS00330">
    <property type="entry name" value="HEMOLYSIN_CALCIUM"/>
    <property type="match status" value="50"/>
</dbReference>
<feature type="region of interest" description="Disordered" evidence="4">
    <location>
        <begin position="3118"/>
        <end position="3148"/>
    </location>
</feature>
<dbReference type="Pfam" id="PF06594">
    <property type="entry name" value="HCBP_related"/>
    <property type="match status" value="20"/>
</dbReference>
<feature type="domain" description="Haemolysin-type calcium binding-related" evidence="5">
    <location>
        <begin position="1102"/>
        <end position="1142"/>
    </location>
</feature>
<dbReference type="GO" id="GO:0005509">
    <property type="term" value="F:calcium ion binding"/>
    <property type="evidence" value="ECO:0007669"/>
    <property type="project" value="InterPro"/>
</dbReference>
<feature type="domain" description="Haemolysin-type calcium binding-related" evidence="5">
    <location>
        <begin position="1437"/>
        <end position="1475"/>
    </location>
</feature>
<feature type="domain" description="Haemolysin-type calcium binding-related" evidence="5">
    <location>
        <begin position="2737"/>
        <end position="2772"/>
    </location>
</feature>
<dbReference type="PANTHER" id="PTHR38340">
    <property type="entry name" value="S-LAYER PROTEIN"/>
    <property type="match status" value="1"/>
</dbReference>
<dbReference type="Gene3D" id="2.150.10.10">
    <property type="entry name" value="Serralysin-like metalloprotease, C-terminal"/>
    <property type="match status" value="28"/>
</dbReference>
<name>A0A1D9LHQ2_9NEIS</name>
<dbReference type="InterPro" id="IPR050557">
    <property type="entry name" value="RTX_toxin/Mannuronan_C5-epim"/>
</dbReference>
<feature type="domain" description="Haemolysin-type calcium binding-related" evidence="5">
    <location>
        <begin position="125"/>
        <end position="165"/>
    </location>
</feature>
<dbReference type="Proteomes" id="UP000178776">
    <property type="component" value="Chromosome"/>
</dbReference>
<gene>
    <name evidence="6" type="ORF">BKX93_12820</name>
</gene>
<feature type="domain" description="Haemolysin-type calcium binding-related" evidence="5">
    <location>
        <begin position="3317"/>
        <end position="3352"/>
    </location>
</feature>
<evidence type="ECO:0000256" key="3">
    <source>
        <dbReference type="ARBA" id="ARBA00022837"/>
    </source>
</evidence>
<feature type="region of interest" description="Disordered" evidence="4">
    <location>
        <begin position="3698"/>
        <end position="3728"/>
    </location>
</feature>
<feature type="domain" description="Haemolysin-type calcium binding-related" evidence="5">
    <location>
        <begin position="935"/>
        <end position="975"/>
    </location>
</feature>
<feature type="domain" description="Haemolysin-type calcium binding-related" evidence="5">
    <location>
        <begin position="4043"/>
        <end position="4075"/>
    </location>
</feature>
<sequence>MDAVSDQDGALEGTKQADLLRGGAGDDVLNGYEGDDTLQGGDGNDTLFGDAGHNVLEGGRGDDSLVGGVDGDLYLFNLGDGNDVISDNALEKRNEADANPAYRDELRFGAGISPQDIELLHVGNDLVLQHGNGEDSVTIQNWFVDKRYWVEQIRFADGTLWTIDDLAQRVIVQTGTDRKETMSGWMGKDHLIGLAGNDTLNGREGDDWLEGGAGNDKLLGGAGNDTLQGGDGDDWLEGGSGRNVLEGGKGNDTLIGGADADIYIFNLGDGADLIRDAGGADVSVQDEIRFGAGILAKDITVIRQGTNLVLTHANGSDRLVVEGYFASLASRIERTAFADGTVWTQADIRITTTGTDGDDTLEGWDGSDILIGGAGNDVLIGHGGADTLIGGAGSDTLHGGAGADVYVFERGHGHDVIAAHGVDVAVTRQDEIRFGAGIAIGDIHVERVGDDIVLAHLNGADSVTIQGGFSVEHGWQGRIVFADGSVWKGDELEQRVVEVIAGSDEDEALQGSAEDNFIDGGAGNDTLVGAGGNDTLKGGSGNDFLMGSTGRDVFVFGLGDGRDTVNYGVAVAKLAMYSKGDQIRFLEGIRASDISVYAVGKDLILQHVNGVDSITIKNGAVEKTGWAGEVVFADGTAWSAADALAKAVAATGTAGDDQIKGGKGDELLDGGAGNDTILGGGGNDTLKGGAGNDVISSAGGGSSVLEGGKGDDTLTGGGQSDIYIFNLGDGNDVVINGSVGVDIKHYSEIRFGAGIAEADVKVVRAGNDVLLKHINGQDSIVIRNWFLGEVNWISKVVFTGGVSWTGLQINQWSSGIVVGGAGNDALTGGAGNDLLDGGDGDDTLIGGGGNDTLKGGAGNDVLISGGSGVNLLEGGKGDDTLKGGSANDIYIFNLGDGRDVIINNSVSVGIAHHSEIRFGAGIVAADIQVARSGDDIILQHVNGADAIVIQGWFAATAAQVGSVVFASGVSWTAAQIVQFSQGIFIGGSGSDTVRGGKGNDLLDGGDGDDTLIGGGGNDTLKGGAGNDVLIAGGSGTAILEGGKGDDTLQGGADNNIYIFNLGDGHDVVVNNALNVAVGVSSEIRLGAGISANDIRVVQVGSDLVLRHVNGVDSIAIQGWFLGEAHWVGGVKFADGAVWTAAQLNQRGTGVVIGGSGSDVLQGGGKDNLLDGGDGDDTLIGGNGKDTLKGGAGNDVLISGAGSVSILEGGKGNDTLKGGGDRDIYIFNVGDGQDLIINNSLGVNVNHQSEIRLGVGIAVTDIVVVQIGDDLVLQHVNGQDAVRIQGWFVSAAAQVGSVVFAGGAVWSAVELTQRSQGIFIGGSGSDAFSGLKGRDNLLDGGDGDDTLIGGNGKDTLKGGAGNDVLISGGGSVSILEGGKGNDTLKGGGSQDIYVFNLGDGGDVIINNSVSVNVSHQSEIRFGVGIVAADITVVQVGADLVLRHVNGVDSVLVQGWFSSAAAQVGSVVFADGVAWSAVQINQWATGVYIGTDGNDTLIGRGGKDTLRGGAGDDLLISAGGGIAVLEGGRGNDILKGNAGSNTYIFNLGDGQDVIIHNELGVSLSLHGEIRFGVGIAVTDIVVARSGDDILFQHVNGKDSILVRNWFVGEGHRIERAVFANGDNWNALQIEQRSQGIYIGTAGNDSLQGGKGNDLLDGGEGNDTLVGGGGADTLLGGGGNDILISAGGGVSILDGGKGNDTLRGGGDKDIYRFNLGDGQDIIVNSPTLQTQSAHNEIRFGVNIVASDIRVARSGNDIVLRHINGSDSILIRDWYLSEGNWISQAVFADGVVWSAHQIDQWGIGVVTGTNGDDTLMGGGVSGVTRFEGGKGNDTLIGGDGKDIFIFNLGDGQDVIHYGANNGNLSVFSAGDELRFGVGISVTDILVIRSGDDILLKHINGVDSVTIKGGFTDKVQWGGSVVFANGTAWTVSELIKYVAVTVNGTDGNDTLNGAKGNDVIFGLGGNDLLSGGDGDDSLFGGSGNDTLSGGNGNDLLEGGDGFDVLNGDVGNDTLRGGIGNDTLTGGTGADLIEGGDGDDVIYGGDTAYNGNFSDDARYYPATHHYQGAEKDTLRGGAGNDRIEAGNWWSYDHTFEGGAGDDTLVGSFARDLYLFNVGDGNDLIIDKAGASNNTSSGVDFRDELRFGPDIQEADIQVARVGNDLAFRHVNGQDSVTVKDWFNSSASDVNWIERITFASTGAEWGIADLEKRVIGFVGGDGNDSIDGWHGQDHLQGGDGNDTLYGYQGNDLLEGQGGNDLLSGGDGDDSLFGGSGNDTLSGGNGNDLLEGGDGFDVLNGDVGNDTLRGGIGNDTLTGGTGADLIEGGDGDDVIYGGDTAYNGNFSDDARYYPATHHYQGAEKDTLRGGAGNDRIEAGNWWSYDHTFEGGAGDDTLVGSFARDLYLFNVGDGNDLIIDKAGASNNTSSGVDFRDELRFGPDIQEADIQVARVGNDLAFRHVNGQDSVTVKDWFNSSASDVNWIERITFASTGAEWGIDDLKKRVIGFVGGDGNDSIDGWHGQDHLQGGDGNDTLYGYQGNDLLEGQGGNDLLSGGDGDDSLFGGSGNDTLSGGNGNDLLEGGDGFDVLNGDVGNDTLRGGIGNDTLTGGTGADLIEGGDGDDVIYGGDTAYNGNFSDDARYYPATHHYQGAEKDTLRGGAGNDRIEAGNWWSYDHTFEGGAGDDTLVGSFARDLYLFNVGDGNDLIIDKAGASNNTSSGVDFRDELRFGPDIQEADIQVARVGNDLAFRHVNGQDSVTVKDWFNSSASDVNWIERITFASTGAEWGIDDLKKRVIGFVGGDGNDSIDGWHGQDHLQGGDGNDTLYGYQGNDLLEGQGGNDLLSGGDGDDSLFGGSGNDTLSGGNGNDLLEGGDGFDVLNGDVGNDTLRGGIGNDTLTGGTGADLIEGGDGDDVIYGGDTAYNGNFSDDARYYPATHHYQGAEKDTLRGGAGNDRIEAGNWWSYDHTFEGGAGDDTLVGSFARDLYLFNVGDGNDLIIDKAGASNNTSSGVDFRDELRFGPDIQEADIQVARVGNDLAFRHVNGQDSVTVKDWFNSSASDVNWIERITFASTGAEWGIDDLEKRVIGFVGGDGNDSIDGWHGQDHLQGGDGNDTLYGYQGNDLLEGQGGNDLLSGGDGDDSLFGGSGNDTLSGGNGNDLLEGGDGFDVLNGDVGNDTLRGGIGNDTLTGGTGADLIEGGDGDDVIYGGDTAYNGNFSDDARYYPATHHYQGAEKDTLRGGAGNDRIEAGNWWSYDHTFEGGAGDDTLVGSFARDLYLFNVGDGNDLIIDKAGASNNTSSGVDFRDELRFGPDIQEADIQVARVGNDLAFRHVNGQDSVTVKDWFNSSASDVNWIERITFASTGAEWGIDDLKKRVIGFVGGDGNDSIDGWHGQDHLQGGDGNDTLYGYQGNDLLEGQGGNDLLSGGDGDDSLFGGSGNDTLSGGNGNDLLEGGDGFDVLNGDVGNDTLRGGIGNDTLTGGTGADLIEGGDGDDVIYGGDTAYNGNFSDDARYYPATHHYQGAEKDTLRGGAGNDRIEAGNWWSYDHTFEGGAGDDTLVGSFARDLYLFNVGDGNDLIIDKAGASNNTSSGVDFRDELRFGPDIQEADIQVARVGNDLAFRHVNGQDSVTVKDWFNSSASDVNWIERITFASTGAEWGIADLEKRVIGFVGGDGNDSIDGWHGQDHLQGGDGNDTLYGYQGNDLLEGQGGNDLLSGGDGDDSLFGGSGNDTLSGGNGNDLLEGGDGFDVLNGDVGNDTLRGGIGNDTLTGGTGADLIEGGDGDDVIYGGDTAYNGNFSDDARYYPATHHYQGAEKDTLRGGAGNDRIEAGNWWSYDHTFEGGAGDDTLVGSFARDLYLFNVGDGNDLIIDKAGASNNTSSGVDFRDELRFGPDIQEADIQVARVGNDLAFRHVNGQDSVTVKDWFTSDFSATNQIERITFASTGAEWGIADLEKRALKREGTAGKDTLYGWSGQDSLIGGEGNDVLNGGAGNDTLEGGIGNDTLNGGEGNDAYRFGRGDGVDLVQDSGGQDALEFDKGVNADQLWFRRQNNSLEVSVIGGGDKVVVDNWFGNAANQLETIRSGDGKALAASQVQALVTAMAAFNPPAAGQMTLPADYQAGLQTVMASSWK</sequence>
<feature type="domain" description="Haemolysin-type calcium binding-related" evidence="5">
    <location>
        <begin position="2157"/>
        <end position="2192"/>
    </location>
</feature>
<feature type="domain" description="Haemolysin-type calcium binding-related" evidence="5">
    <location>
        <begin position="1269"/>
        <end position="1307"/>
    </location>
</feature>
<dbReference type="Pfam" id="PF00353">
    <property type="entry name" value="HemolysinCabind"/>
    <property type="match status" value="46"/>
</dbReference>
<dbReference type="InterPro" id="IPR001343">
    <property type="entry name" value="Hemolysn_Ca-bd"/>
</dbReference>
<feature type="region of interest" description="Disordered" evidence="4">
    <location>
        <begin position="22"/>
        <end position="46"/>
    </location>
</feature>